<dbReference type="Proteomes" id="UP000266861">
    <property type="component" value="Unassembled WGS sequence"/>
</dbReference>
<accession>A0A397GR91</accession>
<comment type="caution">
    <text evidence="1">The sequence shown here is derived from an EMBL/GenBank/DDBJ whole genome shotgun (WGS) entry which is preliminary data.</text>
</comment>
<keyword evidence="2" id="KW-1185">Reference proteome</keyword>
<dbReference type="OrthoDB" id="2351769at2759"/>
<reference evidence="1 2" key="1">
    <citation type="submission" date="2018-08" db="EMBL/GenBank/DDBJ databases">
        <title>Genome and evolution of the arbuscular mycorrhizal fungus Diversispora epigaea (formerly Glomus versiforme) and its bacterial endosymbionts.</title>
        <authorList>
            <person name="Sun X."/>
            <person name="Fei Z."/>
            <person name="Harrison M."/>
        </authorList>
    </citation>
    <scope>NUCLEOTIDE SEQUENCE [LARGE SCALE GENOMIC DNA]</scope>
    <source>
        <strain evidence="1 2">IT104</strain>
    </source>
</reference>
<name>A0A397GR91_9GLOM</name>
<proteinExistence type="predicted"/>
<organism evidence="1 2">
    <name type="scientific">Diversispora epigaea</name>
    <dbReference type="NCBI Taxonomy" id="1348612"/>
    <lineage>
        <taxon>Eukaryota</taxon>
        <taxon>Fungi</taxon>
        <taxon>Fungi incertae sedis</taxon>
        <taxon>Mucoromycota</taxon>
        <taxon>Glomeromycotina</taxon>
        <taxon>Glomeromycetes</taxon>
        <taxon>Diversisporales</taxon>
        <taxon>Diversisporaceae</taxon>
        <taxon>Diversispora</taxon>
    </lineage>
</organism>
<dbReference type="AlphaFoldDB" id="A0A397GR91"/>
<gene>
    <name evidence="1" type="ORF">Glove_457g97</name>
</gene>
<dbReference type="EMBL" id="PQFF01000399">
    <property type="protein sequence ID" value="RHZ52789.1"/>
    <property type="molecule type" value="Genomic_DNA"/>
</dbReference>
<protein>
    <submittedName>
        <fullName evidence="1">Uncharacterized protein</fullName>
    </submittedName>
</protein>
<evidence type="ECO:0000313" key="2">
    <source>
        <dbReference type="Proteomes" id="UP000266861"/>
    </source>
</evidence>
<evidence type="ECO:0000313" key="1">
    <source>
        <dbReference type="EMBL" id="RHZ52789.1"/>
    </source>
</evidence>
<sequence length="266" mass="31584">MKGQIRAIIHNDKKEILIKIEKYNELNELPHNIQRKRQKKINNNKSLWLVEEDFCFIFKNNLISKLNIFFGKNNNNNINQYDYFINEIIYKKSGVFITRPIDSRQLLPCEYIQEPYNPKNLPVKKFFLDLYYDDFGTYRTVYHSLGGVYLQFENMPFHQRKLLKNHFIIGFVPFGATFSEFIQPFLRDIKKLEKGILMKINSEEYLITSGLGVITADLPQGNDLCGVKRHGANHECRNYFVPRESLSDNNYDHLQNTRYLQQIKNL</sequence>